<dbReference type="Pfam" id="PF01527">
    <property type="entry name" value="HTH_Tnp_1"/>
    <property type="match status" value="1"/>
</dbReference>
<proteinExistence type="predicted"/>
<evidence type="ECO:0000313" key="1">
    <source>
        <dbReference type="EMBL" id="VFK01015.1"/>
    </source>
</evidence>
<reference evidence="3" key="1">
    <citation type="submission" date="2019-02" db="EMBL/GenBank/DDBJ databases">
        <authorList>
            <person name="Gruber-Vodicka R. H."/>
            <person name="Seah K. B. B."/>
        </authorList>
    </citation>
    <scope>NUCLEOTIDE SEQUENCE</scope>
    <source>
        <strain evidence="3">BECK_SA2B12</strain>
        <strain evidence="1">BECK_SA2B15</strain>
        <strain evidence="2">BECK_SA2B20</strain>
    </source>
</reference>
<accession>A0A450VJB8</accession>
<dbReference type="SUPFAM" id="SSF48295">
    <property type="entry name" value="TrpR-like"/>
    <property type="match status" value="1"/>
</dbReference>
<evidence type="ECO:0000313" key="3">
    <source>
        <dbReference type="EMBL" id="VFK04817.1"/>
    </source>
</evidence>
<dbReference type="GO" id="GO:0043565">
    <property type="term" value="F:sequence-specific DNA binding"/>
    <property type="evidence" value="ECO:0007669"/>
    <property type="project" value="InterPro"/>
</dbReference>
<dbReference type="GO" id="GO:0004803">
    <property type="term" value="F:transposase activity"/>
    <property type="evidence" value="ECO:0007669"/>
    <property type="project" value="InterPro"/>
</dbReference>
<dbReference type="EMBL" id="CAADFI010000215">
    <property type="protein sequence ID" value="VFK01024.1"/>
    <property type="molecule type" value="Genomic_DNA"/>
</dbReference>
<dbReference type="EMBL" id="CAADFJ010000211">
    <property type="protein sequence ID" value="VFK04817.1"/>
    <property type="molecule type" value="Genomic_DNA"/>
</dbReference>
<organism evidence="3">
    <name type="scientific">Candidatus Kentrum eta</name>
    <dbReference type="NCBI Taxonomy" id="2126337"/>
    <lineage>
        <taxon>Bacteria</taxon>
        <taxon>Pseudomonadati</taxon>
        <taxon>Pseudomonadota</taxon>
        <taxon>Gammaproteobacteria</taxon>
        <taxon>Candidatus Kentrum</taxon>
    </lineage>
</organism>
<dbReference type="InterPro" id="IPR002514">
    <property type="entry name" value="Transposase_8"/>
</dbReference>
<dbReference type="EMBL" id="CAADFG010000210">
    <property type="protein sequence ID" value="VFK01015.1"/>
    <property type="molecule type" value="Genomic_DNA"/>
</dbReference>
<sequence length="77" mass="8826">MSWKRKQYSAEFKAKVAVTALGESQSTSESAARYEIHPTIVTDWKRELIDSASMVFDKAGKSHLRRRTLPKRNCIAR</sequence>
<evidence type="ECO:0000313" key="2">
    <source>
        <dbReference type="EMBL" id="VFK01024.1"/>
    </source>
</evidence>
<dbReference type="AlphaFoldDB" id="A0A450VJB8"/>
<protein>
    <submittedName>
        <fullName evidence="3">Transposase</fullName>
    </submittedName>
</protein>
<dbReference type="InterPro" id="IPR010921">
    <property type="entry name" value="Trp_repressor/repl_initiator"/>
</dbReference>
<gene>
    <name evidence="1" type="ORF">BECKH772A_GA0070896_102104</name>
    <name evidence="2" type="ORF">BECKH772B_GA0070898_102154</name>
    <name evidence="3" type="ORF">BECKH772C_GA0070978_102111</name>
</gene>
<dbReference type="GO" id="GO:0006313">
    <property type="term" value="P:DNA transposition"/>
    <property type="evidence" value="ECO:0007669"/>
    <property type="project" value="InterPro"/>
</dbReference>
<name>A0A450VJB8_9GAMM</name>